<reference evidence="2 3" key="1">
    <citation type="submission" date="2018-09" db="EMBL/GenBank/DDBJ databases">
        <title>Genomic investigation of the strawberry pathogen Phytophthora fragariae indicates pathogenicity is determined by transcriptional variation in three key races.</title>
        <authorList>
            <person name="Adams T.M."/>
            <person name="Armitage A.D."/>
            <person name="Sobczyk M.K."/>
            <person name="Bates H.J."/>
            <person name="Dunwell J.M."/>
            <person name="Nellist C.F."/>
            <person name="Harrison R.J."/>
        </authorList>
    </citation>
    <scope>NUCLEOTIDE SEQUENCE [LARGE SCALE GENOMIC DNA]</scope>
    <source>
        <strain evidence="2 3">NOV-77</strain>
    </source>
</reference>
<comment type="caution">
    <text evidence="2">The sequence shown here is derived from an EMBL/GenBank/DDBJ whole genome shotgun (WGS) entry which is preliminary data.</text>
</comment>
<organism evidence="2 3">
    <name type="scientific">Phytophthora fragariae</name>
    <dbReference type="NCBI Taxonomy" id="53985"/>
    <lineage>
        <taxon>Eukaryota</taxon>
        <taxon>Sar</taxon>
        <taxon>Stramenopiles</taxon>
        <taxon>Oomycota</taxon>
        <taxon>Peronosporomycetes</taxon>
        <taxon>Peronosporales</taxon>
        <taxon>Peronosporaceae</taxon>
        <taxon>Phytophthora</taxon>
    </lineage>
</organism>
<dbReference type="EMBL" id="QXFY01007223">
    <property type="protein sequence ID" value="KAE9266616.1"/>
    <property type="molecule type" value="Genomic_DNA"/>
</dbReference>
<dbReference type="InterPro" id="IPR043502">
    <property type="entry name" value="DNA/RNA_pol_sf"/>
</dbReference>
<evidence type="ECO:0000259" key="1">
    <source>
        <dbReference type="Pfam" id="PF17919"/>
    </source>
</evidence>
<sequence>MPLPRTAGQLQQFIWATNWMRDSLIDYARVVQPLQQCLDVALNGKRKTKRVASGIAVDLNEEEVYSFNQVKMLLQQSAQLAYPRDSATFCLFVDASDVGWASIFTQVAVWKPGVAVTDQAHDLLICKGGTFHGA</sequence>
<dbReference type="InterPro" id="IPR043128">
    <property type="entry name" value="Rev_trsase/Diguanyl_cyclase"/>
</dbReference>
<dbReference type="InterPro" id="IPR041577">
    <property type="entry name" value="RT_RNaseH_2"/>
</dbReference>
<proteinExistence type="predicted"/>
<dbReference type="PANTHER" id="PTHR33064">
    <property type="entry name" value="POL PROTEIN"/>
    <property type="match status" value="1"/>
</dbReference>
<dbReference type="PANTHER" id="PTHR33064:SF37">
    <property type="entry name" value="RIBONUCLEASE H"/>
    <property type="match status" value="1"/>
</dbReference>
<name>A0A6G0Q316_9STRA</name>
<dbReference type="Pfam" id="PF17919">
    <property type="entry name" value="RT_RNaseH_2"/>
    <property type="match status" value="1"/>
</dbReference>
<accession>A0A6G0Q316</accession>
<dbReference type="Proteomes" id="UP000486351">
    <property type="component" value="Unassembled WGS sequence"/>
</dbReference>
<dbReference type="Gene3D" id="3.30.70.270">
    <property type="match status" value="1"/>
</dbReference>
<feature type="domain" description="Reverse transcriptase/retrotransposon-derived protein RNase H-like" evidence="1">
    <location>
        <begin position="60"/>
        <end position="107"/>
    </location>
</feature>
<evidence type="ECO:0000313" key="3">
    <source>
        <dbReference type="Proteomes" id="UP000486351"/>
    </source>
</evidence>
<dbReference type="AlphaFoldDB" id="A0A6G0Q316"/>
<evidence type="ECO:0000313" key="2">
    <source>
        <dbReference type="EMBL" id="KAE9266616.1"/>
    </source>
</evidence>
<dbReference type="SUPFAM" id="SSF56672">
    <property type="entry name" value="DNA/RNA polymerases"/>
    <property type="match status" value="1"/>
</dbReference>
<dbReference type="InterPro" id="IPR051320">
    <property type="entry name" value="Viral_Replic_Matur_Polypro"/>
</dbReference>
<protein>
    <recommendedName>
        <fullName evidence="1">Reverse transcriptase/retrotransposon-derived protein RNase H-like domain-containing protein</fullName>
    </recommendedName>
</protein>
<gene>
    <name evidence="2" type="ORF">PF008_g31568</name>
</gene>